<evidence type="ECO:0000256" key="4">
    <source>
        <dbReference type="ARBA" id="ARBA00022737"/>
    </source>
</evidence>
<dbReference type="AlphaFoldDB" id="A0A1F4RGD4"/>
<keyword evidence="6" id="KW-0012">Acyltransferase</keyword>
<evidence type="ECO:0000313" key="8">
    <source>
        <dbReference type="EMBL" id="OGC06523.1"/>
    </source>
</evidence>
<dbReference type="NCBIfam" id="NF002060">
    <property type="entry name" value="PRK00892.1"/>
    <property type="match status" value="1"/>
</dbReference>
<dbReference type="GO" id="GO:0009245">
    <property type="term" value="P:lipid A biosynthetic process"/>
    <property type="evidence" value="ECO:0007669"/>
    <property type="project" value="UniProtKB-KW"/>
</dbReference>
<sequence length="308" mass="32648">MKLKELAKLVSGKVVGNGDVIIRGAAPIDEANRRDIVFVLNEKFLSSAIESKAAALVASTNDKVRSKSAILVGNPRLAMAQILAQFAPRGFFFPGIHKTAIVPKSCKIGKGVTIGPYTVLEEKVIIGAGSIIYPQVYIGRETRIGKNCIIHSGARVGTDGFGYVQQAGKHIKIPQIGIVLIEDNVEIYANVCVARATLGATIIGQGTKIDNLSHVAHNCKIGKDCAVVSLVGFAGSVTLKDRVYVAGQVGFKGHTTIGEDSIVMARAGVSKDFPARSILSGFPAQDHRKEMALQASLRRLAKKANPGP</sequence>
<dbReference type="InterPro" id="IPR001451">
    <property type="entry name" value="Hexapep"/>
</dbReference>
<evidence type="ECO:0000256" key="3">
    <source>
        <dbReference type="ARBA" id="ARBA00022679"/>
    </source>
</evidence>
<dbReference type="EMBL" id="METP01000018">
    <property type="protein sequence ID" value="OGC06523.1"/>
    <property type="molecule type" value="Genomic_DNA"/>
</dbReference>
<dbReference type="Gene3D" id="2.160.10.10">
    <property type="entry name" value="Hexapeptide repeat proteins"/>
    <property type="match status" value="1"/>
</dbReference>
<evidence type="ECO:0000256" key="2">
    <source>
        <dbReference type="ARBA" id="ARBA00022556"/>
    </source>
</evidence>
<feature type="domain" description="UDP-3-O-[3-hydroxymyristoyl] glucosamine N-acyltransferase non-repeat region" evidence="7">
    <location>
        <begin position="19"/>
        <end position="84"/>
    </location>
</feature>
<evidence type="ECO:0000256" key="1">
    <source>
        <dbReference type="ARBA" id="ARBA00022516"/>
    </source>
</evidence>
<dbReference type="Pfam" id="PF04613">
    <property type="entry name" value="LpxD"/>
    <property type="match status" value="1"/>
</dbReference>
<organism evidence="8 9">
    <name type="scientific">candidate division WOR-1 bacterium RIFCSPLOWO2_02_FULL_46_20</name>
    <dbReference type="NCBI Taxonomy" id="1802567"/>
    <lineage>
        <taxon>Bacteria</taxon>
        <taxon>Bacillati</taxon>
        <taxon>Saganbacteria</taxon>
    </lineage>
</organism>
<evidence type="ECO:0000256" key="6">
    <source>
        <dbReference type="ARBA" id="ARBA00023315"/>
    </source>
</evidence>
<dbReference type="Pfam" id="PF00132">
    <property type="entry name" value="Hexapep"/>
    <property type="match status" value="2"/>
</dbReference>
<keyword evidence="2" id="KW-0441">Lipid A biosynthesis</keyword>
<keyword evidence="5" id="KW-0443">Lipid metabolism</keyword>
<dbReference type="Gene3D" id="3.40.1390.10">
    <property type="entry name" value="MurE/MurF, N-terminal domain"/>
    <property type="match status" value="1"/>
</dbReference>
<evidence type="ECO:0000313" key="9">
    <source>
        <dbReference type="Proteomes" id="UP000176938"/>
    </source>
</evidence>
<name>A0A1F4RGD4_UNCSA</name>
<evidence type="ECO:0000256" key="5">
    <source>
        <dbReference type="ARBA" id="ARBA00023098"/>
    </source>
</evidence>
<comment type="caution">
    <text evidence="8">The sequence shown here is derived from an EMBL/GenBank/DDBJ whole genome shotgun (WGS) entry which is preliminary data.</text>
</comment>
<protein>
    <recommendedName>
        <fullName evidence="7">UDP-3-O-[3-hydroxymyristoyl] glucosamine N-acyltransferase non-repeat region domain-containing protein</fullName>
    </recommendedName>
</protein>
<dbReference type="InterPro" id="IPR020573">
    <property type="entry name" value="UDP_GlcNAc_AcTrfase_non-rep"/>
</dbReference>
<dbReference type="InterPro" id="IPR011004">
    <property type="entry name" value="Trimer_LpxA-like_sf"/>
</dbReference>
<dbReference type="SUPFAM" id="SSF51161">
    <property type="entry name" value="Trimeric LpxA-like enzymes"/>
    <property type="match status" value="1"/>
</dbReference>
<dbReference type="Proteomes" id="UP000176938">
    <property type="component" value="Unassembled WGS sequence"/>
</dbReference>
<keyword evidence="1" id="KW-0444">Lipid biosynthesis</keyword>
<dbReference type="NCBIfam" id="TIGR01853">
    <property type="entry name" value="lipid_A_lpxD"/>
    <property type="match status" value="1"/>
</dbReference>
<reference evidence="8 9" key="1">
    <citation type="journal article" date="2016" name="Nat. Commun.">
        <title>Thousands of microbial genomes shed light on interconnected biogeochemical processes in an aquifer system.</title>
        <authorList>
            <person name="Anantharaman K."/>
            <person name="Brown C.T."/>
            <person name="Hug L.A."/>
            <person name="Sharon I."/>
            <person name="Castelle C.J."/>
            <person name="Probst A.J."/>
            <person name="Thomas B.C."/>
            <person name="Singh A."/>
            <person name="Wilkins M.J."/>
            <person name="Karaoz U."/>
            <person name="Brodie E.L."/>
            <person name="Williams K.H."/>
            <person name="Hubbard S.S."/>
            <person name="Banfield J.F."/>
        </authorList>
    </citation>
    <scope>NUCLEOTIDE SEQUENCE [LARGE SCALE GENOMIC DNA]</scope>
</reference>
<gene>
    <name evidence="8" type="ORF">A3H38_01120</name>
</gene>
<dbReference type="CDD" id="cd03352">
    <property type="entry name" value="LbH_LpxD"/>
    <property type="match status" value="1"/>
</dbReference>
<keyword evidence="4" id="KW-0677">Repeat</keyword>
<dbReference type="GO" id="GO:0016410">
    <property type="term" value="F:N-acyltransferase activity"/>
    <property type="evidence" value="ECO:0007669"/>
    <property type="project" value="InterPro"/>
</dbReference>
<keyword evidence="3" id="KW-0808">Transferase</keyword>
<proteinExistence type="predicted"/>
<dbReference type="PANTHER" id="PTHR43378">
    <property type="entry name" value="UDP-3-O-ACYLGLUCOSAMINE N-ACYLTRANSFERASE"/>
    <property type="match status" value="1"/>
</dbReference>
<dbReference type="GO" id="GO:0016020">
    <property type="term" value="C:membrane"/>
    <property type="evidence" value="ECO:0007669"/>
    <property type="project" value="GOC"/>
</dbReference>
<evidence type="ECO:0000259" key="7">
    <source>
        <dbReference type="Pfam" id="PF04613"/>
    </source>
</evidence>
<dbReference type="InterPro" id="IPR007691">
    <property type="entry name" value="LpxD"/>
</dbReference>
<dbReference type="PANTHER" id="PTHR43378:SF2">
    <property type="entry name" value="UDP-3-O-ACYLGLUCOSAMINE N-ACYLTRANSFERASE 1, MITOCHONDRIAL-RELATED"/>
    <property type="match status" value="1"/>
</dbReference>
<accession>A0A1F4RGD4</accession>